<dbReference type="NCBIfam" id="TIGR00758">
    <property type="entry name" value="UDG_fam4"/>
    <property type="match status" value="1"/>
</dbReference>
<dbReference type="InterPro" id="IPR005273">
    <property type="entry name" value="Ura-DNA_glyco_family4"/>
</dbReference>
<evidence type="ECO:0000256" key="11">
    <source>
        <dbReference type="ARBA" id="ARBA00023204"/>
    </source>
</evidence>
<dbReference type="OrthoDB" id="5290748at2"/>
<evidence type="ECO:0000313" key="14">
    <source>
        <dbReference type="Proteomes" id="UP000324974"/>
    </source>
</evidence>
<dbReference type="KEGG" id="lrs:PX52LOC_05110"/>
<keyword evidence="5" id="KW-0004">4Fe-4S</keyword>
<dbReference type="EC" id="3.2.2.27" evidence="3"/>
<keyword evidence="11" id="KW-0234">DNA repair</keyword>
<evidence type="ECO:0000313" key="13">
    <source>
        <dbReference type="EMBL" id="QEL18096.1"/>
    </source>
</evidence>
<evidence type="ECO:0000256" key="1">
    <source>
        <dbReference type="ARBA" id="ARBA00001400"/>
    </source>
</evidence>
<evidence type="ECO:0000256" key="6">
    <source>
        <dbReference type="ARBA" id="ARBA00022723"/>
    </source>
</evidence>
<organism evidence="13 14">
    <name type="scientific">Limnoglobus roseus</name>
    <dbReference type="NCBI Taxonomy" id="2598579"/>
    <lineage>
        <taxon>Bacteria</taxon>
        <taxon>Pseudomonadati</taxon>
        <taxon>Planctomycetota</taxon>
        <taxon>Planctomycetia</taxon>
        <taxon>Gemmatales</taxon>
        <taxon>Gemmataceae</taxon>
        <taxon>Limnoglobus</taxon>
    </lineage>
</organism>
<evidence type="ECO:0000256" key="9">
    <source>
        <dbReference type="ARBA" id="ARBA00023004"/>
    </source>
</evidence>
<dbReference type="AlphaFoldDB" id="A0A5C1AJB2"/>
<keyword evidence="14" id="KW-1185">Reference proteome</keyword>
<proteinExistence type="inferred from homology"/>
<dbReference type="InterPro" id="IPR036895">
    <property type="entry name" value="Uracil-DNA_glycosylase-like_sf"/>
</dbReference>
<dbReference type="Proteomes" id="UP000324974">
    <property type="component" value="Chromosome"/>
</dbReference>
<comment type="catalytic activity">
    <reaction evidence="1">
        <text>Hydrolyzes single-stranded DNA or mismatched double-stranded DNA and polynucleotides, releasing free uracil.</text>
        <dbReference type="EC" id="3.2.2.27"/>
    </reaction>
</comment>
<gene>
    <name evidence="13" type="ORF">PX52LOC_05110</name>
</gene>
<evidence type="ECO:0000256" key="4">
    <source>
        <dbReference type="ARBA" id="ARBA00019403"/>
    </source>
</evidence>
<keyword evidence="7" id="KW-0227">DNA damage</keyword>
<comment type="similarity">
    <text evidence="2">Belongs to the uracil-DNA glycosylase (UDG) superfamily. Type 4 (UDGa) family.</text>
</comment>
<dbReference type="GO" id="GO:0046872">
    <property type="term" value="F:metal ion binding"/>
    <property type="evidence" value="ECO:0007669"/>
    <property type="project" value="UniProtKB-KW"/>
</dbReference>
<reference evidence="14" key="1">
    <citation type="submission" date="2019-08" db="EMBL/GenBank/DDBJ databases">
        <title>Limnoglobus roseus gen. nov., sp. nov., a novel freshwater planctomycete with a giant genome from the family Gemmataceae.</title>
        <authorList>
            <person name="Kulichevskaya I.S."/>
            <person name="Naumoff D.G."/>
            <person name="Miroshnikov K."/>
            <person name="Ivanova A."/>
            <person name="Philippov D.A."/>
            <person name="Hakobyan A."/>
            <person name="Rijpstra I.C."/>
            <person name="Sinninghe Damste J.S."/>
            <person name="Liesack W."/>
            <person name="Dedysh S.N."/>
        </authorList>
    </citation>
    <scope>NUCLEOTIDE SEQUENCE [LARGE SCALE GENOMIC DNA]</scope>
    <source>
        <strain evidence="14">PX52</strain>
    </source>
</reference>
<evidence type="ECO:0000256" key="2">
    <source>
        <dbReference type="ARBA" id="ARBA00006521"/>
    </source>
</evidence>
<keyword evidence="9" id="KW-0408">Iron</keyword>
<dbReference type="GO" id="GO:0051539">
    <property type="term" value="F:4 iron, 4 sulfur cluster binding"/>
    <property type="evidence" value="ECO:0007669"/>
    <property type="project" value="UniProtKB-KW"/>
</dbReference>
<dbReference type="GO" id="GO:0006281">
    <property type="term" value="P:DNA repair"/>
    <property type="evidence" value="ECO:0007669"/>
    <property type="project" value="UniProtKB-KW"/>
</dbReference>
<dbReference type="PANTHER" id="PTHR33693:SF1">
    <property type="entry name" value="TYPE-4 URACIL-DNA GLYCOSYLASE"/>
    <property type="match status" value="1"/>
</dbReference>
<sequence>MDLSPLQKQLKQRLDALAAAGIEFLPAIAPTPIRLEQNPFATTEPVSTSLFDDVTTASVGVDDTRRQLTMLADEIRGCKKCPELFATRTQTVFGVGPDRPDICFIGEAPGADEDRQGEPFVGKAGQLLNRIITAAGLKREEIYICNVLKCRPPNNRTPAVDECKNCRPYLDRQLELLQPKVILCLGNVPTKNLLNTATGITRMRGQVYKYNGVPVVCTYHPSYIMRLEGQGEAERKAKLECWEDMKLMLKQIGREVPKK</sequence>
<evidence type="ECO:0000256" key="10">
    <source>
        <dbReference type="ARBA" id="ARBA00023014"/>
    </source>
</evidence>
<evidence type="ECO:0000256" key="5">
    <source>
        <dbReference type="ARBA" id="ARBA00022485"/>
    </source>
</evidence>
<dbReference type="SUPFAM" id="SSF52141">
    <property type="entry name" value="Uracil-DNA glycosylase-like"/>
    <property type="match status" value="1"/>
</dbReference>
<keyword evidence="6" id="KW-0479">Metal-binding</keyword>
<evidence type="ECO:0000259" key="12">
    <source>
        <dbReference type="SMART" id="SM00986"/>
    </source>
</evidence>
<dbReference type="RefSeq" id="WP_149112630.1">
    <property type="nucleotide sequence ID" value="NZ_CP042425.1"/>
</dbReference>
<dbReference type="Pfam" id="PF03167">
    <property type="entry name" value="UDG"/>
    <property type="match status" value="1"/>
</dbReference>
<name>A0A5C1AJB2_9BACT</name>
<accession>A0A5C1AJB2</accession>
<keyword evidence="8" id="KW-0378">Hydrolase</keyword>
<evidence type="ECO:0000256" key="8">
    <source>
        <dbReference type="ARBA" id="ARBA00022801"/>
    </source>
</evidence>
<protein>
    <recommendedName>
        <fullName evidence="4">Type-4 uracil-DNA glycosylase</fullName>
        <ecNumber evidence="3">3.2.2.27</ecNumber>
    </recommendedName>
</protein>
<keyword evidence="10" id="KW-0411">Iron-sulfur</keyword>
<dbReference type="EMBL" id="CP042425">
    <property type="protein sequence ID" value="QEL18096.1"/>
    <property type="molecule type" value="Genomic_DNA"/>
</dbReference>
<dbReference type="GO" id="GO:0004844">
    <property type="term" value="F:uracil DNA N-glycosylase activity"/>
    <property type="evidence" value="ECO:0007669"/>
    <property type="project" value="UniProtKB-EC"/>
</dbReference>
<dbReference type="SMART" id="SM00987">
    <property type="entry name" value="UreE_C"/>
    <property type="match status" value="1"/>
</dbReference>
<dbReference type="PANTHER" id="PTHR33693">
    <property type="entry name" value="TYPE-5 URACIL-DNA GLYCOSYLASE"/>
    <property type="match status" value="1"/>
</dbReference>
<evidence type="ECO:0000256" key="7">
    <source>
        <dbReference type="ARBA" id="ARBA00022763"/>
    </source>
</evidence>
<dbReference type="SMART" id="SM00986">
    <property type="entry name" value="UDG"/>
    <property type="match status" value="1"/>
</dbReference>
<dbReference type="InterPro" id="IPR051536">
    <property type="entry name" value="UDG_Type-4/5"/>
</dbReference>
<dbReference type="InterPro" id="IPR005122">
    <property type="entry name" value="Uracil-DNA_glycosylase-like"/>
</dbReference>
<dbReference type="CDD" id="cd10030">
    <property type="entry name" value="UDG-F4_TTUDGA_SPO1dp_like"/>
    <property type="match status" value="1"/>
</dbReference>
<dbReference type="Gene3D" id="3.40.470.10">
    <property type="entry name" value="Uracil-DNA glycosylase-like domain"/>
    <property type="match status" value="1"/>
</dbReference>
<feature type="domain" description="Uracil-DNA glycosylase-like" evidence="12">
    <location>
        <begin position="93"/>
        <end position="246"/>
    </location>
</feature>
<evidence type="ECO:0000256" key="3">
    <source>
        <dbReference type="ARBA" id="ARBA00012030"/>
    </source>
</evidence>